<feature type="domain" description="DUF3885" evidence="1">
    <location>
        <begin position="11"/>
        <end position="89"/>
    </location>
</feature>
<protein>
    <recommendedName>
        <fullName evidence="1">DUF3885 domain-containing protein</fullName>
    </recommendedName>
</protein>
<reference evidence="2 3" key="1">
    <citation type="submission" date="2018-02" db="EMBL/GenBank/DDBJ databases">
        <title>The draft genome of Phyllobacterium myrsinacearum DSM5892.</title>
        <authorList>
            <person name="Li L."/>
            <person name="Liu L."/>
            <person name="Zhang X."/>
            <person name="Wang T."/>
        </authorList>
    </citation>
    <scope>NUCLEOTIDE SEQUENCE [LARGE SCALE GENOMIC DNA]</scope>
    <source>
        <strain evidence="2 3">DSM 5892</strain>
    </source>
</reference>
<accession>A0A2S9JIV1</accession>
<dbReference type="EMBL" id="PVBT01000003">
    <property type="protein sequence ID" value="PRD53031.1"/>
    <property type="molecule type" value="Genomic_DNA"/>
</dbReference>
<evidence type="ECO:0000313" key="3">
    <source>
        <dbReference type="Proteomes" id="UP000238563"/>
    </source>
</evidence>
<dbReference type="AlphaFoldDB" id="A0A2S9JIV1"/>
<dbReference type="Proteomes" id="UP000238563">
    <property type="component" value="Unassembled WGS sequence"/>
</dbReference>
<name>A0A2S9JIV1_9HYPH</name>
<evidence type="ECO:0000313" key="2">
    <source>
        <dbReference type="EMBL" id="PRD53031.1"/>
    </source>
</evidence>
<dbReference type="Pfam" id="PF13021">
    <property type="entry name" value="DUF3885"/>
    <property type="match status" value="1"/>
</dbReference>
<sequence length="92" mass="10319">MGGTTATTFADDDETQWCANVLETHWRQGTLDCILLAIANDKTGPTMWMDRKTGRIFAPYDGGFDLLVSSPEEVEQLRVRFGDWLSDHPEGL</sequence>
<evidence type="ECO:0000259" key="1">
    <source>
        <dbReference type="Pfam" id="PF13021"/>
    </source>
</evidence>
<dbReference type="InterPro" id="IPR024976">
    <property type="entry name" value="DUF3885"/>
</dbReference>
<comment type="caution">
    <text evidence="2">The sequence shown here is derived from an EMBL/GenBank/DDBJ whole genome shotgun (WGS) entry which is preliminary data.</text>
</comment>
<keyword evidence="3" id="KW-1185">Reference proteome</keyword>
<gene>
    <name evidence="2" type="ORF">C5750_11500</name>
</gene>
<organism evidence="2 3">
    <name type="scientific">Phyllobacterium myrsinacearum</name>
    <dbReference type="NCBI Taxonomy" id="28101"/>
    <lineage>
        <taxon>Bacteria</taxon>
        <taxon>Pseudomonadati</taxon>
        <taxon>Pseudomonadota</taxon>
        <taxon>Alphaproteobacteria</taxon>
        <taxon>Hyphomicrobiales</taxon>
        <taxon>Phyllobacteriaceae</taxon>
        <taxon>Phyllobacterium</taxon>
    </lineage>
</organism>
<proteinExistence type="predicted"/>